<dbReference type="AlphaFoldDB" id="A0A5J5BNL5"/>
<proteinExistence type="predicted"/>
<accession>A0A5J5BNL5</accession>
<reference evidence="1 2" key="1">
    <citation type="submission" date="2019-09" db="EMBL/GenBank/DDBJ databases">
        <title>A chromosome-level genome assembly of the Chinese tupelo Nyssa sinensis.</title>
        <authorList>
            <person name="Yang X."/>
            <person name="Kang M."/>
            <person name="Yang Y."/>
            <person name="Xiong H."/>
            <person name="Wang M."/>
            <person name="Zhang Z."/>
            <person name="Wang Z."/>
            <person name="Wu H."/>
            <person name="Ma T."/>
            <person name="Liu J."/>
            <person name="Xi Z."/>
        </authorList>
    </citation>
    <scope>NUCLEOTIDE SEQUENCE [LARGE SCALE GENOMIC DNA]</scope>
    <source>
        <strain evidence="1">J267</strain>
        <tissue evidence="1">Leaf</tissue>
    </source>
</reference>
<dbReference type="InterPro" id="IPR012337">
    <property type="entry name" value="RNaseH-like_sf"/>
</dbReference>
<sequence length="336" mass="38109">MSHPSSLPESSSDHDGIFEVKLHQGEGQESRSYAVATKYVKELKLSKLANYFNNIGDQNLQSIPREILQGMDVVIKQNPSRPRHSHSPVTGPVQILQGSYIKASRVIRQILKPTQQGLALCLDYSILTSIHRPVTVKICRSSYSRIWQKRLHRFGDVAQNFGMRVSEYMTEVEARVLHAPTLKLKLSGILLVDAKAVERWALLDFTSPNMVLDVDYFVWMLRERCGRLGMPMEVPLFCRSTQMSLFGDVDQLCLLLESVVEKVGSNLQIIVCAMTNKHRGYKYLKWISDTEIGIVTQCYLSTNANRSPNKKNAHYFDNLALKINAKLQGSNIKLNE</sequence>
<organism evidence="1 2">
    <name type="scientific">Nyssa sinensis</name>
    <dbReference type="NCBI Taxonomy" id="561372"/>
    <lineage>
        <taxon>Eukaryota</taxon>
        <taxon>Viridiplantae</taxon>
        <taxon>Streptophyta</taxon>
        <taxon>Embryophyta</taxon>
        <taxon>Tracheophyta</taxon>
        <taxon>Spermatophyta</taxon>
        <taxon>Magnoliopsida</taxon>
        <taxon>eudicotyledons</taxon>
        <taxon>Gunneridae</taxon>
        <taxon>Pentapetalae</taxon>
        <taxon>asterids</taxon>
        <taxon>Cornales</taxon>
        <taxon>Nyssaceae</taxon>
        <taxon>Nyssa</taxon>
    </lineage>
</organism>
<dbReference type="SUPFAM" id="SSF53098">
    <property type="entry name" value="Ribonuclease H-like"/>
    <property type="match status" value="1"/>
</dbReference>
<dbReference type="PANTHER" id="PTHR22891">
    <property type="entry name" value="EUKARYOTIC TRANSLATION INITIATION FACTOR 2C"/>
    <property type="match status" value="1"/>
</dbReference>
<gene>
    <name evidence="1" type="ORF">F0562_019429</name>
</gene>
<dbReference type="OrthoDB" id="1738727at2759"/>
<dbReference type="Gene3D" id="3.40.50.2300">
    <property type="match status" value="1"/>
</dbReference>
<dbReference type="EMBL" id="CM018033">
    <property type="protein sequence ID" value="KAA8544645.1"/>
    <property type="molecule type" value="Genomic_DNA"/>
</dbReference>
<protein>
    <submittedName>
        <fullName evidence="1">Uncharacterized protein</fullName>
    </submittedName>
</protein>
<keyword evidence="2" id="KW-1185">Reference proteome</keyword>
<dbReference type="Proteomes" id="UP000325577">
    <property type="component" value="Linkage Group LG10"/>
</dbReference>
<evidence type="ECO:0000313" key="2">
    <source>
        <dbReference type="Proteomes" id="UP000325577"/>
    </source>
</evidence>
<name>A0A5J5BNL5_9ASTE</name>
<evidence type="ECO:0000313" key="1">
    <source>
        <dbReference type="EMBL" id="KAA8544645.1"/>
    </source>
</evidence>